<dbReference type="EMBL" id="VTER01000005">
    <property type="protein sequence ID" value="TYS48671.1"/>
    <property type="molecule type" value="Genomic_DNA"/>
</dbReference>
<protein>
    <recommendedName>
        <fullName evidence="3">DUF4830 domain-containing protein</fullName>
    </recommendedName>
</protein>
<dbReference type="Proteomes" id="UP000322139">
    <property type="component" value="Unassembled WGS sequence"/>
</dbReference>
<dbReference type="PROSITE" id="PS51257">
    <property type="entry name" value="PROKAR_LIPOPROTEIN"/>
    <property type="match status" value="1"/>
</dbReference>
<accession>A0A5D4REG0</accession>
<evidence type="ECO:0000313" key="2">
    <source>
        <dbReference type="Proteomes" id="UP000322139"/>
    </source>
</evidence>
<evidence type="ECO:0008006" key="3">
    <source>
        <dbReference type="Google" id="ProtNLM"/>
    </source>
</evidence>
<dbReference type="RefSeq" id="WP_148974842.1">
    <property type="nucleotide sequence ID" value="NZ_VTER01000005.1"/>
</dbReference>
<gene>
    <name evidence="1" type="ORF">FZD51_11210</name>
</gene>
<proteinExistence type="predicted"/>
<comment type="caution">
    <text evidence="1">The sequence shown here is derived from an EMBL/GenBank/DDBJ whole genome shotgun (WGS) entry which is preliminary data.</text>
</comment>
<dbReference type="AlphaFoldDB" id="A0A5D4REG0"/>
<reference evidence="1 2" key="1">
    <citation type="submission" date="2019-08" db="EMBL/GenBank/DDBJ databases">
        <title>Bacillus genomes from the desert of Cuatro Cienegas, Coahuila.</title>
        <authorList>
            <person name="Olmedo-Alvarez G."/>
        </authorList>
    </citation>
    <scope>NUCLEOTIDE SEQUENCE [LARGE SCALE GENOMIC DNA]</scope>
    <source>
        <strain evidence="1 2">CH446_14T</strain>
    </source>
</reference>
<sequence>MPKYIVLIFTCIILVTGCREKEIQLSENAKIAKDHLEQNEYEVISYQGESDLEFTTTELRTMPIQQLWSVQRIEPDEYLNKKIDAILFTIKNHPLDDVFNRGETSVTVWLLDGEVIGGLSSPISKTNDIVGAPYSLNGKTSEDIKGDYSTWLKEWIDKYGD</sequence>
<organism evidence="1 2">
    <name type="scientific">Bacillus infantis</name>
    <dbReference type="NCBI Taxonomy" id="324767"/>
    <lineage>
        <taxon>Bacteria</taxon>
        <taxon>Bacillati</taxon>
        <taxon>Bacillota</taxon>
        <taxon>Bacilli</taxon>
        <taxon>Bacillales</taxon>
        <taxon>Bacillaceae</taxon>
        <taxon>Bacillus</taxon>
    </lineage>
</organism>
<name>A0A5D4REG0_9BACI</name>
<evidence type="ECO:0000313" key="1">
    <source>
        <dbReference type="EMBL" id="TYS48671.1"/>
    </source>
</evidence>